<accession>K3ZZK7</accession>
<dbReference type="Proteomes" id="UP000004995">
    <property type="component" value="Unassembled WGS sequence"/>
</dbReference>
<dbReference type="AlphaFoldDB" id="K3ZZK7"/>
<dbReference type="EnsemblPlants" id="KQL22297">
    <property type="protein sequence ID" value="KQL22297"/>
    <property type="gene ID" value="SETIT_032041mg"/>
</dbReference>
<organism evidence="2 3">
    <name type="scientific">Setaria italica</name>
    <name type="common">Foxtail millet</name>
    <name type="synonym">Panicum italicum</name>
    <dbReference type="NCBI Taxonomy" id="4555"/>
    <lineage>
        <taxon>Eukaryota</taxon>
        <taxon>Viridiplantae</taxon>
        <taxon>Streptophyta</taxon>
        <taxon>Embryophyta</taxon>
        <taxon>Tracheophyta</taxon>
        <taxon>Spermatophyta</taxon>
        <taxon>Magnoliopsida</taxon>
        <taxon>Liliopsida</taxon>
        <taxon>Poales</taxon>
        <taxon>Poaceae</taxon>
        <taxon>PACMAD clade</taxon>
        <taxon>Panicoideae</taxon>
        <taxon>Panicodae</taxon>
        <taxon>Paniceae</taxon>
        <taxon>Cenchrinae</taxon>
        <taxon>Setaria</taxon>
    </lineage>
</organism>
<evidence type="ECO:0000256" key="1">
    <source>
        <dbReference type="SAM" id="MobiDB-lite"/>
    </source>
</evidence>
<sequence>MHLCSRSPQSLKARSNSFLRRRRDT</sequence>
<dbReference type="EMBL" id="AGNK02000650">
    <property type="status" value="NOT_ANNOTATED_CDS"/>
    <property type="molecule type" value="Genomic_DNA"/>
</dbReference>
<dbReference type="InParanoid" id="K3ZZK7"/>
<reference evidence="2" key="2">
    <citation type="submission" date="2018-08" db="UniProtKB">
        <authorList>
            <consortium name="EnsemblPlants"/>
        </authorList>
    </citation>
    <scope>IDENTIFICATION</scope>
    <source>
        <strain evidence="2">Yugu1</strain>
    </source>
</reference>
<protein>
    <submittedName>
        <fullName evidence="2">Uncharacterized protein</fullName>
    </submittedName>
</protein>
<reference evidence="3" key="1">
    <citation type="journal article" date="2012" name="Nat. Biotechnol.">
        <title>Reference genome sequence of the model plant Setaria.</title>
        <authorList>
            <person name="Bennetzen J.L."/>
            <person name="Schmutz J."/>
            <person name="Wang H."/>
            <person name="Percifield R."/>
            <person name="Hawkins J."/>
            <person name="Pontaroli A.C."/>
            <person name="Estep M."/>
            <person name="Feng L."/>
            <person name="Vaughn J.N."/>
            <person name="Grimwood J."/>
            <person name="Jenkins J."/>
            <person name="Barry K."/>
            <person name="Lindquist E."/>
            <person name="Hellsten U."/>
            <person name="Deshpande S."/>
            <person name="Wang X."/>
            <person name="Wu X."/>
            <person name="Mitros T."/>
            <person name="Triplett J."/>
            <person name="Yang X."/>
            <person name="Ye C.Y."/>
            <person name="Mauro-Herrera M."/>
            <person name="Wang L."/>
            <person name="Li P."/>
            <person name="Sharma M."/>
            <person name="Sharma R."/>
            <person name="Ronald P.C."/>
            <person name="Panaud O."/>
            <person name="Kellogg E.A."/>
            <person name="Brutnell T.P."/>
            <person name="Doust A.N."/>
            <person name="Tuskan G.A."/>
            <person name="Rokhsar D."/>
            <person name="Devos K.M."/>
        </authorList>
    </citation>
    <scope>NUCLEOTIDE SEQUENCE [LARGE SCALE GENOMIC DNA]</scope>
    <source>
        <strain evidence="3">cv. Yugu1</strain>
    </source>
</reference>
<evidence type="ECO:0000313" key="3">
    <source>
        <dbReference type="Proteomes" id="UP000004995"/>
    </source>
</evidence>
<feature type="region of interest" description="Disordered" evidence="1">
    <location>
        <begin position="1"/>
        <end position="25"/>
    </location>
</feature>
<evidence type="ECO:0000313" key="2">
    <source>
        <dbReference type="EnsemblPlants" id="KQL22297"/>
    </source>
</evidence>
<dbReference type="Gramene" id="KQL22297">
    <property type="protein sequence ID" value="KQL22297"/>
    <property type="gene ID" value="SETIT_032041mg"/>
</dbReference>
<feature type="compositionally biased region" description="Polar residues" evidence="1">
    <location>
        <begin position="1"/>
        <end position="18"/>
    </location>
</feature>
<dbReference type="HOGENOM" id="CLU_3419802_0_0_1"/>
<name>K3ZZK7_SETIT</name>
<keyword evidence="3" id="KW-1185">Reference proteome</keyword>
<proteinExistence type="predicted"/>